<organism evidence="1 2">
    <name type="scientific">Pseudohoeflea coraliihabitans</name>
    <dbReference type="NCBI Taxonomy" id="2860393"/>
    <lineage>
        <taxon>Bacteria</taxon>
        <taxon>Pseudomonadati</taxon>
        <taxon>Pseudomonadota</taxon>
        <taxon>Alphaproteobacteria</taxon>
        <taxon>Hyphomicrobiales</taxon>
        <taxon>Rhizobiaceae</taxon>
        <taxon>Pseudohoeflea</taxon>
    </lineage>
</organism>
<name>A0ABS6WMW7_9HYPH</name>
<comment type="caution">
    <text evidence="1">The sequence shown here is derived from an EMBL/GenBank/DDBJ whole genome shotgun (WGS) entry which is preliminary data.</text>
</comment>
<dbReference type="RefSeq" id="WP_219201222.1">
    <property type="nucleotide sequence ID" value="NZ_JAHWQX010000002.1"/>
</dbReference>
<dbReference type="Proteomes" id="UP001430804">
    <property type="component" value="Unassembled WGS sequence"/>
</dbReference>
<proteinExistence type="predicted"/>
<evidence type="ECO:0000313" key="2">
    <source>
        <dbReference type="Proteomes" id="UP001430804"/>
    </source>
</evidence>
<gene>
    <name evidence="1" type="ORF">KY465_08400</name>
</gene>
<dbReference type="CDD" id="cd00761">
    <property type="entry name" value="Glyco_tranf_GTA_type"/>
    <property type="match status" value="1"/>
</dbReference>
<reference evidence="1" key="1">
    <citation type="submission" date="2021-07" db="EMBL/GenBank/DDBJ databases">
        <title>Pseudohoeflea marina sp. nov. a polyhydroxyalcanoate-producing bacterium.</title>
        <authorList>
            <person name="Zheng W."/>
            <person name="Yu S."/>
            <person name="Huang Y."/>
        </authorList>
    </citation>
    <scope>NUCLEOTIDE SEQUENCE</scope>
    <source>
        <strain evidence="1">DP4N28-3</strain>
    </source>
</reference>
<dbReference type="EMBL" id="JAHWQX010000002">
    <property type="protein sequence ID" value="MBW3097298.1"/>
    <property type="molecule type" value="Genomic_DNA"/>
</dbReference>
<accession>A0ABS6WMW7</accession>
<evidence type="ECO:0000313" key="1">
    <source>
        <dbReference type="EMBL" id="MBW3097298.1"/>
    </source>
</evidence>
<sequence length="400" mass="45281">MINLTICVPTRNRQRYCMETLRALAGCEGADFEVVVADNSDDGAVLDNFFENTLADARFRRLAPENSVLSMVDNWERTIAETRGRWICFIGDDDYLDPRLSQVLQYYEKLHPDVDVVGWNRMHFNWPDNRPMQTLASVPVTSGTLVVDKADLHDRLFRWSEGLRRPSVSFGVYHGAVRRSVLERIKARFGGRYFEHPNVDYDSACKVILEANKIVHSNRALSVLGACAASNSAGVQSQSVMSQRLRTFNAESRHNIPVEHPDFPFPLDASNASLSVTIAHTIVWFCTTYNVDMTGFAENFARAAANECLYSRSEEQYAAQVATFRRGFAQWHDGRYAEYFRPAPYIADKVINKASGLHQGTVYFNERKLAAETPAAFYHFGEHAMLPLRDVLSGARAFVR</sequence>
<dbReference type="PANTHER" id="PTHR22916:SF3">
    <property type="entry name" value="UDP-GLCNAC:BETAGAL BETA-1,3-N-ACETYLGLUCOSAMINYLTRANSFERASE-LIKE PROTEIN 1"/>
    <property type="match status" value="1"/>
</dbReference>
<dbReference type="PANTHER" id="PTHR22916">
    <property type="entry name" value="GLYCOSYLTRANSFERASE"/>
    <property type="match status" value="1"/>
</dbReference>
<dbReference type="Pfam" id="PF13641">
    <property type="entry name" value="Glyco_tranf_2_3"/>
    <property type="match status" value="1"/>
</dbReference>
<keyword evidence="2" id="KW-1185">Reference proteome</keyword>
<protein>
    <submittedName>
        <fullName evidence="1">Glycosyltransferase family 2 protein</fullName>
    </submittedName>
</protein>